<organism evidence="2 3">
    <name type="scientific">Actinokineospora globicatena</name>
    <dbReference type="NCBI Taxonomy" id="103729"/>
    <lineage>
        <taxon>Bacteria</taxon>
        <taxon>Bacillati</taxon>
        <taxon>Actinomycetota</taxon>
        <taxon>Actinomycetes</taxon>
        <taxon>Pseudonocardiales</taxon>
        <taxon>Pseudonocardiaceae</taxon>
        <taxon>Actinokineospora</taxon>
    </lineage>
</organism>
<dbReference type="InterPro" id="IPR007367">
    <property type="entry name" value="DUF433"/>
</dbReference>
<dbReference type="Pfam" id="PF04255">
    <property type="entry name" value="DUF433"/>
    <property type="match status" value="1"/>
</dbReference>
<dbReference type="InterPro" id="IPR036388">
    <property type="entry name" value="WH-like_DNA-bd_sf"/>
</dbReference>
<protein>
    <recommendedName>
        <fullName evidence="1">Putative antitoxin VapB45-like DNA-binding HTH domain-containing protein</fullName>
    </recommendedName>
</protein>
<dbReference type="Proteomes" id="UP001165042">
    <property type="component" value="Unassembled WGS sequence"/>
</dbReference>
<dbReference type="InterPro" id="IPR048708">
    <property type="entry name" value="VapB45-like_HTH"/>
</dbReference>
<keyword evidence="3" id="KW-1185">Reference proteome</keyword>
<dbReference type="EMBL" id="BSSD01000009">
    <property type="protein sequence ID" value="GLW94374.1"/>
    <property type="molecule type" value="Genomic_DNA"/>
</dbReference>
<dbReference type="Pfam" id="PF21321">
    <property type="entry name" value="HTH_66"/>
    <property type="match status" value="1"/>
</dbReference>
<evidence type="ECO:0000313" key="2">
    <source>
        <dbReference type="EMBL" id="GLW94374.1"/>
    </source>
</evidence>
<evidence type="ECO:0000313" key="3">
    <source>
        <dbReference type="Proteomes" id="UP001165042"/>
    </source>
</evidence>
<name>A0A9W6QTM3_9PSEU</name>
<comment type="caution">
    <text evidence="2">The sequence shown here is derived from an EMBL/GenBank/DDBJ whole genome shotgun (WGS) entry which is preliminary data.</text>
</comment>
<dbReference type="Gene3D" id="1.10.10.10">
    <property type="entry name" value="Winged helix-like DNA-binding domain superfamily/Winged helix DNA-binding domain"/>
    <property type="match status" value="1"/>
</dbReference>
<proteinExistence type="predicted"/>
<evidence type="ECO:0000259" key="1">
    <source>
        <dbReference type="Pfam" id="PF21321"/>
    </source>
</evidence>
<dbReference type="AlphaFoldDB" id="A0A9W6QTM3"/>
<feature type="domain" description="Putative antitoxin VapB45-like DNA-binding HTH" evidence="1">
    <location>
        <begin position="21"/>
        <end position="72"/>
    </location>
</feature>
<dbReference type="SUPFAM" id="SSF46689">
    <property type="entry name" value="Homeodomain-like"/>
    <property type="match status" value="1"/>
</dbReference>
<gene>
    <name evidence="2" type="ORF">Aglo03_51900</name>
</gene>
<dbReference type="RefSeq" id="WP_349497772.1">
    <property type="nucleotide sequence ID" value="NZ_BSSD01000009.1"/>
</dbReference>
<dbReference type="InterPro" id="IPR009057">
    <property type="entry name" value="Homeodomain-like_sf"/>
</dbReference>
<reference evidence="2" key="1">
    <citation type="submission" date="2023-02" db="EMBL/GenBank/DDBJ databases">
        <title>Actinokineospora globicatena NBRC 15670.</title>
        <authorList>
            <person name="Ichikawa N."/>
            <person name="Sato H."/>
            <person name="Tonouchi N."/>
        </authorList>
    </citation>
    <scope>NUCLEOTIDE SEQUENCE</scope>
    <source>
        <strain evidence="2">NBRC 15670</strain>
    </source>
</reference>
<accession>A0A9W6QTM3</accession>
<sequence>MLTPRQVARCLEIPEAADYRWLRQEVNGTALVHRVIPERRGRPSVPFVAVVETYVLRSLRQLGLSMPTIKEAAGEVRRALDTPYALATKTITTDGLLDPRFGWGAPVIKSAKVPVDVVVDLWLAGESFADVAYEYDLTDEQVQAICRACVRAA</sequence>